<dbReference type="AlphaFoldDB" id="A0A058ZCV8"/>
<feature type="region of interest" description="Disordered" evidence="1">
    <location>
        <begin position="368"/>
        <end position="403"/>
    </location>
</feature>
<dbReference type="EMBL" id="KB932203">
    <property type="protein sequence ID" value="KCV71272.1"/>
    <property type="molecule type" value="Genomic_DNA"/>
</dbReference>
<proteinExistence type="predicted"/>
<feature type="compositionally biased region" description="Low complexity" evidence="1">
    <location>
        <begin position="383"/>
        <end position="403"/>
    </location>
</feature>
<dbReference type="STRING" id="691883.A0A058ZCV8"/>
<evidence type="ECO:0000313" key="2">
    <source>
        <dbReference type="EMBL" id="KCV71272.1"/>
    </source>
</evidence>
<protein>
    <submittedName>
        <fullName evidence="2">Uncharacterized protein</fullName>
    </submittedName>
</protein>
<dbReference type="PANTHER" id="PTHR10026">
    <property type="entry name" value="CYCLIN"/>
    <property type="match status" value="1"/>
</dbReference>
<dbReference type="Proteomes" id="UP000030693">
    <property type="component" value="Unassembled WGS sequence"/>
</dbReference>
<evidence type="ECO:0000313" key="3">
    <source>
        <dbReference type="Proteomes" id="UP000030693"/>
    </source>
</evidence>
<dbReference type="SUPFAM" id="SSF47954">
    <property type="entry name" value="Cyclin-like"/>
    <property type="match status" value="2"/>
</dbReference>
<keyword evidence="3" id="KW-1185">Reference proteome</keyword>
<sequence length="403" mass="44705">MSAPPPMAPAAGGRPSAPPAGVSLFEQSSFFQRWYFRPETLTRLRAASNLDARRRLLARHGAQAFSSTPLSSADAEVDPMSPKLDRFLSPEEELIVLNTLLRMDLWRMVDRMALPSSVGYVCMVLLRRFYLRQSIMEHPVRLMLLTGLYLAYKLEVAVAAGAGIRPFEYFLEQLRLPATFAEGLTRNEALLLNGVTFDLDIPLPHDAVTGIYLAMVRYAVRNEGAPRSAVLPGTTGGAAAAASSERRVFSKAMTLNMYDDAMNRHLPTYFHSDACLTHTPAQIAFAVMHQVARIHMQEAPFLNFYSNVILMLPPSSLKAQQVVTKERRKEAMASLTQTADLLRREVDQTRPTDERIFKELDGRMRYILETGNPNMRTAKRPRPASGSAGAGPPAKKAAQPSES</sequence>
<dbReference type="InterPro" id="IPR036915">
    <property type="entry name" value="Cyclin-like_sf"/>
</dbReference>
<organism evidence="2">
    <name type="scientific">Fonticula alba</name>
    <name type="common">Slime mold</name>
    <dbReference type="NCBI Taxonomy" id="691883"/>
    <lineage>
        <taxon>Eukaryota</taxon>
        <taxon>Rotosphaerida</taxon>
        <taxon>Fonticulaceae</taxon>
        <taxon>Fonticula</taxon>
    </lineage>
</organism>
<dbReference type="CDD" id="cd20524">
    <property type="entry name" value="CYCLIN_CCNH_rpt1"/>
    <property type="match status" value="1"/>
</dbReference>
<name>A0A058ZCV8_FONAL</name>
<dbReference type="Gene3D" id="1.10.472.10">
    <property type="entry name" value="Cyclin-like"/>
    <property type="match status" value="1"/>
</dbReference>
<gene>
    <name evidence="2" type="ORF">H696_02219</name>
</gene>
<dbReference type="OrthoDB" id="340962at2759"/>
<dbReference type="GeneID" id="20526944"/>
<evidence type="ECO:0000256" key="1">
    <source>
        <dbReference type="SAM" id="MobiDB-lite"/>
    </source>
</evidence>
<dbReference type="InterPro" id="IPR043198">
    <property type="entry name" value="Cyclin/Ssn8"/>
</dbReference>
<dbReference type="GO" id="GO:0006357">
    <property type="term" value="P:regulation of transcription by RNA polymerase II"/>
    <property type="evidence" value="ECO:0007669"/>
    <property type="project" value="InterPro"/>
</dbReference>
<dbReference type="RefSeq" id="XP_009494395.1">
    <property type="nucleotide sequence ID" value="XM_009496120.1"/>
</dbReference>
<accession>A0A058ZCV8</accession>
<dbReference type="GO" id="GO:0016538">
    <property type="term" value="F:cyclin-dependent protein serine/threonine kinase regulator activity"/>
    <property type="evidence" value="ECO:0007669"/>
    <property type="project" value="InterPro"/>
</dbReference>
<reference evidence="2" key="1">
    <citation type="submission" date="2013-04" db="EMBL/GenBank/DDBJ databases">
        <title>The Genome Sequence of Fonticula alba ATCC 38817.</title>
        <authorList>
            <consortium name="The Broad Institute Genomics Platform"/>
            <person name="Russ C."/>
            <person name="Cuomo C."/>
            <person name="Burger G."/>
            <person name="Gray M.W."/>
            <person name="Holland P.W.H."/>
            <person name="King N."/>
            <person name="Lang F.B.F."/>
            <person name="Roger A.J."/>
            <person name="Ruiz-Trillo I."/>
            <person name="Brown M."/>
            <person name="Walker B."/>
            <person name="Young S."/>
            <person name="Zeng Q."/>
            <person name="Gargeya S."/>
            <person name="Fitzgerald M."/>
            <person name="Haas B."/>
            <person name="Abouelleil A."/>
            <person name="Allen A.W."/>
            <person name="Alvarado L."/>
            <person name="Arachchi H.M."/>
            <person name="Berlin A.M."/>
            <person name="Chapman S.B."/>
            <person name="Gainer-Dewar J."/>
            <person name="Goldberg J."/>
            <person name="Griggs A."/>
            <person name="Gujja S."/>
            <person name="Hansen M."/>
            <person name="Howarth C."/>
            <person name="Imamovic A."/>
            <person name="Ireland A."/>
            <person name="Larimer J."/>
            <person name="McCowan C."/>
            <person name="Murphy C."/>
            <person name="Pearson M."/>
            <person name="Poon T.W."/>
            <person name="Priest M."/>
            <person name="Roberts A."/>
            <person name="Saif S."/>
            <person name="Shea T."/>
            <person name="Sisk P."/>
            <person name="Sykes S."/>
            <person name="Wortman J."/>
            <person name="Nusbaum C."/>
            <person name="Birren B."/>
        </authorList>
    </citation>
    <scope>NUCLEOTIDE SEQUENCE [LARGE SCALE GENOMIC DNA]</scope>
    <source>
        <strain evidence="2">ATCC 38817</strain>
    </source>
</reference>